<dbReference type="EMBL" id="RCWJ01000002">
    <property type="protein sequence ID" value="RLQ84396.1"/>
    <property type="molecule type" value="Genomic_DNA"/>
</dbReference>
<evidence type="ECO:0000313" key="4">
    <source>
        <dbReference type="Proteomes" id="UP000282460"/>
    </source>
</evidence>
<feature type="domain" description="HNH nuclease" evidence="2">
    <location>
        <begin position="457"/>
        <end position="509"/>
    </location>
</feature>
<name>A0A3L7J1H7_9MICO</name>
<dbReference type="InterPro" id="IPR003615">
    <property type="entry name" value="HNH_nuc"/>
</dbReference>
<keyword evidence="3" id="KW-0540">Nuclease</keyword>
<evidence type="ECO:0000313" key="3">
    <source>
        <dbReference type="EMBL" id="RLQ84396.1"/>
    </source>
</evidence>
<organism evidence="3 4">
    <name type="scientific">Mycetocola zhadangensis</name>
    <dbReference type="NCBI Taxonomy" id="1164595"/>
    <lineage>
        <taxon>Bacteria</taxon>
        <taxon>Bacillati</taxon>
        <taxon>Actinomycetota</taxon>
        <taxon>Actinomycetes</taxon>
        <taxon>Micrococcales</taxon>
        <taxon>Microbacteriaceae</taxon>
        <taxon>Mycetocola</taxon>
    </lineage>
</organism>
<keyword evidence="3" id="KW-0378">Hydrolase</keyword>
<accession>A0A3L7J1H7</accession>
<evidence type="ECO:0000256" key="1">
    <source>
        <dbReference type="SAM" id="MobiDB-lite"/>
    </source>
</evidence>
<feature type="region of interest" description="Disordered" evidence="1">
    <location>
        <begin position="141"/>
        <end position="174"/>
    </location>
</feature>
<keyword evidence="3" id="KW-0255">Endonuclease</keyword>
<keyword evidence="4" id="KW-1185">Reference proteome</keyword>
<dbReference type="OrthoDB" id="5177627at2"/>
<evidence type="ECO:0000259" key="2">
    <source>
        <dbReference type="SMART" id="SM00507"/>
    </source>
</evidence>
<protein>
    <submittedName>
        <fullName evidence="3">HNH endonuclease</fullName>
    </submittedName>
</protein>
<dbReference type="GO" id="GO:0004519">
    <property type="term" value="F:endonuclease activity"/>
    <property type="evidence" value="ECO:0007669"/>
    <property type="project" value="UniProtKB-KW"/>
</dbReference>
<feature type="region of interest" description="Disordered" evidence="1">
    <location>
        <begin position="554"/>
        <end position="580"/>
    </location>
</feature>
<proteinExistence type="predicted"/>
<comment type="caution">
    <text evidence="3">The sequence shown here is derived from an EMBL/GenBank/DDBJ whole genome shotgun (WGS) entry which is preliminary data.</text>
</comment>
<dbReference type="Pfam" id="PF13391">
    <property type="entry name" value="HNH_2"/>
    <property type="match status" value="1"/>
</dbReference>
<sequence>MPQILDRLPEVVTQLRTTLGLPVFSGDHNGDHIGDFPGGETTGPASDVSESDLVCELSADEVERFTKAAAEVMKLGEALVAIGAGQIAKLSDRELGYSGLAQRRGMRTPEQLVQSITGSTRGEAAKQVRVGTALGEAEAAERLRAAAERAEAERSADGGTPDDGEESEPLPVPPVEVPWHSPVSLAVAQGTLSTTAAGVITRGLGEPSETVPSDLLRAAAERLLPMAATCDADELARLAREERNLIDVAGVAEREDLLREMRGLRMLRRDATGMRGVAIRLDPENEAIFASIIDAATGPRRGGPRFVDPEKIAAAEALINDPRSTEQIALDTLIHLMQVGATADPDTVFDRTASVRLIVSTDDTRGSVSIGNPDNTAGRSRTGLTVGQGVTGGLQRTDSCSGVVGFGSIGMLEDSREAVSLATVERAICHAEIVAILLGADNVPFESSISMRLFNRRQRRALAARDGGCMFPGCDRPVSWTEAHHIVPWKKSNKTEVVDGILLCRHHHMLVHNNGWVIQRRSADYYLIPPVSIDPEQKEILLESKSGLMRARRRATAQARARRQDAAYIPDGENRTASTG</sequence>
<feature type="compositionally biased region" description="Basic and acidic residues" evidence="1">
    <location>
        <begin position="141"/>
        <end position="156"/>
    </location>
</feature>
<dbReference type="Proteomes" id="UP000282460">
    <property type="component" value="Unassembled WGS sequence"/>
</dbReference>
<dbReference type="SMART" id="SM00507">
    <property type="entry name" value="HNHc"/>
    <property type="match status" value="1"/>
</dbReference>
<dbReference type="AlphaFoldDB" id="A0A3L7J1H7"/>
<reference evidence="3 4" key="1">
    <citation type="submission" date="2018-10" db="EMBL/GenBank/DDBJ databases">
        <authorList>
            <person name="Li J."/>
        </authorList>
    </citation>
    <scope>NUCLEOTIDE SEQUENCE [LARGE SCALE GENOMIC DNA]</scope>
    <source>
        <strain evidence="3 4">ZD1-4</strain>
    </source>
</reference>
<dbReference type="RefSeq" id="WP_121659435.1">
    <property type="nucleotide sequence ID" value="NZ_BMEK01000002.1"/>
</dbReference>
<dbReference type="CDD" id="cd00085">
    <property type="entry name" value="HNHc"/>
    <property type="match status" value="1"/>
</dbReference>
<gene>
    <name evidence="3" type="ORF">D9V28_09385</name>
</gene>
<dbReference type="Pfam" id="PF02720">
    <property type="entry name" value="DUF222"/>
    <property type="match status" value="1"/>
</dbReference>
<dbReference type="InterPro" id="IPR003870">
    <property type="entry name" value="DUF222"/>
</dbReference>